<feature type="chain" id="PRO_5034249184" description="Phospholipase A2" evidence="8">
    <location>
        <begin position="17"/>
        <end position="140"/>
    </location>
</feature>
<keyword evidence="2 8" id="KW-0964">Secreted</keyword>
<dbReference type="InterPro" id="IPR033113">
    <property type="entry name" value="PLA2_histidine"/>
</dbReference>
<keyword evidence="3 6" id="KW-1015">Disulfide bond</keyword>
<evidence type="ECO:0000256" key="7">
    <source>
        <dbReference type="RuleBase" id="RU003654"/>
    </source>
</evidence>
<feature type="active site" evidence="4">
    <location>
        <position position="112"/>
    </location>
</feature>
<dbReference type="GO" id="GO:0005576">
    <property type="term" value="C:extracellular region"/>
    <property type="evidence" value="ECO:0007669"/>
    <property type="project" value="UniProtKB-SubCell"/>
</dbReference>
<dbReference type="PRINTS" id="PR00389">
    <property type="entry name" value="PHPHLIPASEA2"/>
</dbReference>
<dbReference type="FunFam" id="1.20.90.10:FF:000001">
    <property type="entry name" value="Basic phospholipase A2 homolog"/>
    <property type="match status" value="1"/>
</dbReference>
<feature type="domain" description="Phospholipase A2-like central" evidence="9">
    <location>
        <begin position="21"/>
        <end position="139"/>
    </location>
</feature>
<comment type="subcellular location">
    <subcellularLocation>
        <location evidence="1 8">Secreted</location>
    </subcellularLocation>
</comment>
<evidence type="ECO:0000256" key="1">
    <source>
        <dbReference type="ARBA" id="ARBA00004613"/>
    </source>
</evidence>
<dbReference type="InterPro" id="IPR016090">
    <property type="entry name" value="PLA2-like_dom"/>
</dbReference>
<keyword evidence="8" id="KW-0443">Lipid metabolism</keyword>
<dbReference type="InterPro" id="IPR001211">
    <property type="entry name" value="PLA2"/>
</dbReference>
<feature type="disulfide bond" evidence="6">
    <location>
        <begin position="48"/>
        <end position="64"/>
    </location>
</feature>
<feature type="active site" evidence="4">
    <location>
        <position position="67"/>
    </location>
</feature>
<sequence length="140" mass="15816">MKNLFLLAMLLACGKCPRPSGVLELKRMVKSATGKSALLSYSWYGCFCGIGGRGTPVDATDRCCQAHDCCYRKLRESKCRPLLTPYEFDIADGDVVCGEYLGPWHPLSCECDRSLALCLRRSLGTYRARYRFYPKHACRR</sequence>
<dbReference type="GO" id="GO:0047498">
    <property type="term" value="F:calcium-dependent phospholipase A2 activity"/>
    <property type="evidence" value="ECO:0007669"/>
    <property type="project" value="TreeGrafter"/>
</dbReference>
<dbReference type="SMART" id="SM00085">
    <property type="entry name" value="PA2c"/>
    <property type="match status" value="1"/>
</dbReference>
<dbReference type="PANTHER" id="PTHR11716">
    <property type="entry name" value="PHOSPHOLIPASE A2 FAMILY MEMBER"/>
    <property type="match status" value="1"/>
</dbReference>
<name>A0A8B9PUK5_APTOW</name>
<evidence type="ECO:0000313" key="10">
    <source>
        <dbReference type="Ensembl" id="ENSAOWP00000017805.1"/>
    </source>
</evidence>
<dbReference type="CDD" id="cd00125">
    <property type="entry name" value="PLA2c"/>
    <property type="match status" value="1"/>
</dbReference>
<evidence type="ECO:0000256" key="6">
    <source>
        <dbReference type="PIRSR" id="PIRSR601211-3"/>
    </source>
</evidence>
<dbReference type="SUPFAM" id="SSF48619">
    <property type="entry name" value="Phospholipase A2, PLA2"/>
    <property type="match status" value="1"/>
</dbReference>
<dbReference type="GO" id="GO:0006644">
    <property type="term" value="P:phospholipid metabolic process"/>
    <property type="evidence" value="ECO:0007669"/>
    <property type="project" value="InterPro"/>
</dbReference>
<dbReference type="EC" id="3.1.1.4" evidence="8"/>
<feature type="binding site" evidence="5">
    <location>
        <position position="68"/>
    </location>
    <ligand>
        <name>Ca(2+)</name>
        <dbReference type="ChEBI" id="CHEBI:29108"/>
    </ligand>
</feature>
<dbReference type="Pfam" id="PF00068">
    <property type="entry name" value="Phospholip_A2_1"/>
    <property type="match status" value="1"/>
</dbReference>
<evidence type="ECO:0000313" key="11">
    <source>
        <dbReference type="Proteomes" id="UP000694424"/>
    </source>
</evidence>
<dbReference type="InterPro" id="IPR036444">
    <property type="entry name" value="PLipase_A2_dom_sf"/>
</dbReference>
<comment type="catalytic activity">
    <reaction evidence="8">
        <text>a 1,2-diacyl-sn-glycero-3-phosphocholine + H2O = a 1-acyl-sn-glycero-3-phosphocholine + a fatty acid + H(+)</text>
        <dbReference type="Rhea" id="RHEA:15801"/>
        <dbReference type="ChEBI" id="CHEBI:15377"/>
        <dbReference type="ChEBI" id="CHEBI:15378"/>
        <dbReference type="ChEBI" id="CHEBI:28868"/>
        <dbReference type="ChEBI" id="CHEBI:57643"/>
        <dbReference type="ChEBI" id="CHEBI:58168"/>
        <dbReference type="EC" id="3.1.1.4"/>
    </reaction>
</comment>
<reference evidence="10" key="1">
    <citation type="submission" date="2025-08" db="UniProtKB">
        <authorList>
            <consortium name="Ensembl"/>
        </authorList>
    </citation>
    <scope>IDENTIFICATION</scope>
</reference>
<feature type="disulfide bond" evidence="6">
    <location>
        <begin position="97"/>
        <end position="109"/>
    </location>
</feature>
<evidence type="ECO:0000256" key="4">
    <source>
        <dbReference type="PIRSR" id="PIRSR601211-1"/>
    </source>
</evidence>
<feature type="signal peptide" evidence="8">
    <location>
        <begin position="1"/>
        <end position="16"/>
    </location>
</feature>
<dbReference type="GO" id="GO:0005509">
    <property type="term" value="F:calcium ion binding"/>
    <property type="evidence" value="ECO:0007669"/>
    <property type="project" value="InterPro"/>
</dbReference>
<organism evidence="10 11">
    <name type="scientific">Apteryx owenii</name>
    <name type="common">Little spotted kiwi</name>
    <dbReference type="NCBI Taxonomy" id="8824"/>
    <lineage>
        <taxon>Eukaryota</taxon>
        <taxon>Metazoa</taxon>
        <taxon>Chordata</taxon>
        <taxon>Craniata</taxon>
        <taxon>Vertebrata</taxon>
        <taxon>Euteleostomi</taxon>
        <taxon>Archelosauria</taxon>
        <taxon>Archosauria</taxon>
        <taxon>Dinosauria</taxon>
        <taxon>Saurischia</taxon>
        <taxon>Theropoda</taxon>
        <taxon>Coelurosauria</taxon>
        <taxon>Aves</taxon>
        <taxon>Palaeognathae</taxon>
        <taxon>Apterygiformes</taxon>
        <taxon>Apterygidae</taxon>
        <taxon>Apteryx</taxon>
    </lineage>
</organism>
<evidence type="ECO:0000256" key="2">
    <source>
        <dbReference type="ARBA" id="ARBA00022525"/>
    </source>
</evidence>
<reference evidence="10" key="2">
    <citation type="submission" date="2025-09" db="UniProtKB">
        <authorList>
            <consortium name="Ensembl"/>
        </authorList>
    </citation>
    <scope>IDENTIFICATION</scope>
</reference>
<dbReference type="GO" id="GO:0050482">
    <property type="term" value="P:arachidonate secretion"/>
    <property type="evidence" value="ECO:0007669"/>
    <property type="project" value="InterPro"/>
</dbReference>
<feature type="binding site" evidence="5">
    <location>
        <position position="51"/>
    </location>
    <ligand>
        <name>Ca(2+)</name>
        <dbReference type="ChEBI" id="CHEBI:29108"/>
    </ligand>
</feature>
<dbReference type="GO" id="GO:0042130">
    <property type="term" value="P:negative regulation of T cell proliferation"/>
    <property type="evidence" value="ECO:0007669"/>
    <property type="project" value="TreeGrafter"/>
</dbReference>
<dbReference type="GO" id="GO:0016042">
    <property type="term" value="P:lipid catabolic process"/>
    <property type="evidence" value="ECO:0007669"/>
    <property type="project" value="InterPro"/>
</dbReference>
<dbReference type="Gene3D" id="1.20.90.10">
    <property type="entry name" value="Phospholipase A2 domain"/>
    <property type="match status" value="1"/>
</dbReference>
<feature type="disulfide bond" evidence="6">
    <location>
        <begin position="63"/>
        <end position="118"/>
    </location>
</feature>
<comment type="similarity">
    <text evidence="7">Belongs to the phospholipase A2 family.</text>
</comment>
<evidence type="ECO:0000259" key="9">
    <source>
        <dbReference type="SMART" id="SM00085"/>
    </source>
</evidence>
<protein>
    <recommendedName>
        <fullName evidence="8">Phospholipase A2</fullName>
        <ecNumber evidence="8">3.1.1.4</ecNumber>
    </recommendedName>
</protein>
<accession>A0A8B9PUK5</accession>
<comment type="cofactor">
    <cofactor evidence="5">
        <name>Ca(2+)</name>
        <dbReference type="ChEBI" id="CHEBI:29108"/>
    </cofactor>
    <text evidence="5">Binds 1 Ca(2+) ion per subunit.</text>
</comment>
<proteinExistence type="inferred from homology"/>
<evidence type="ECO:0000256" key="8">
    <source>
        <dbReference type="RuleBase" id="RU361236"/>
    </source>
</evidence>
<dbReference type="AlphaFoldDB" id="A0A8B9PUK5"/>
<feature type="binding site" evidence="5">
    <location>
        <position position="47"/>
    </location>
    <ligand>
        <name>Ca(2+)</name>
        <dbReference type="ChEBI" id="CHEBI:29108"/>
    </ligand>
</feature>
<keyword evidence="5" id="KW-0479">Metal-binding</keyword>
<keyword evidence="5 8" id="KW-0106">Calcium</keyword>
<keyword evidence="8" id="KW-0732">Signal</keyword>
<dbReference type="PROSITE" id="PS00118">
    <property type="entry name" value="PA2_HIS"/>
    <property type="match status" value="1"/>
</dbReference>
<feature type="binding site" evidence="5">
    <location>
        <position position="49"/>
    </location>
    <ligand>
        <name>Ca(2+)</name>
        <dbReference type="ChEBI" id="CHEBI:29108"/>
    </ligand>
</feature>
<dbReference type="Proteomes" id="UP000694424">
    <property type="component" value="Unplaced"/>
</dbReference>
<dbReference type="PANTHER" id="PTHR11716:SF9">
    <property type="entry name" value="PHOSPHOLIPASE A2, MEMBRANE ASSOCIATED"/>
    <property type="match status" value="1"/>
</dbReference>
<dbReference type="Ensembl" id="ENSAOWT00000020201.1">
    <property type="protein sequence ID" value="ENSAOWP00000017805.1"/>
    <property type="gene ID" value="ENSAOWG00000012154.1"/>
</dbReference>
<keyword evidence="8" id="KW-0378">Hydrolase</keyword>
<evidence type="ECO:0000256" key="3">
    <source>
        <dbReference type="ARBA" id="ARBA00023157"/>
    </source>
</evidence>
<dbReference type="GO" id="GO:0005543">
    <property type="term" value="F:phospholipid binding"/>
    <property type="evidence" value="ECO:0007669"/>
    <property type="project" value="TreeGrafter"/>
</dbReference>
<evidence type="ECO:0000256" key="5">
    <source>
        <dbReference type="PIRSR" id="PIRSR601211-2"/>
    </source>
</evidence>
<keyword evidence="11" id="KW-1185">Reference proteome</keyword>
<feature type="disulfide bond" evidence="6">
    <location>
        <begin position="70"/>
        <end position="111"/>
    </location>
</feature>